<feature type="region of interest" description="Disordered" evidence="10">
    <location>
        <begin position="774"/>
        <end position="815"/>
    </location>
</feature>
<organism evidence="12 13">
    <name type="scientific">Opisthorchis felineus</name>
    <dbReference type="NCBI Taxonomy" id="147828"/>
    <lineage>
        <taxon>Eukaryota</taxon>
        <taxon>Metazoa</taxon>
        <taxon>Spiralia</taxon>
        <taxon>Lophotrochozoa</taxon>
        <taxon>Platyhelminthes</taxon>
        <taxon>Trematoda</taxon>
        <taxon>Digenea</taxon>
        <taxon>Opisthorchiida</taxon>
        <taxon>Opisthorchiata</taxon>
        <taxon>Opisthorchiidae</taxon>
        <taxon>Opisthorchis</taxon>
    </lineage>
</organism>
<dbReference type="SUPFAM" id="SSF140996">
    <property type="entry name" value="Hermes dimerisation domain"/>
    <property type="match status" value="1"/>
</dbReference>
<feature type="region of interest" description="Disordered" evidence="10">
    <location>
        <begin position="710"/>
        <end position="733"/>
    </location>
</feature>
<feature type="region of interest" description="Disordered" evidence="10">
    <location>
        <begin position="1138"/>
        <end position="1185"/>
    </location>
</feature>
<feature type="compositionally biased region" description="Low complexity" evidence="10">
    <location>
        <begin position="715"/>
        <end position="733"/>
    </location>
</feature>
<evidence type="ECO:0000259" key="11">
    <source>
        <dbReference type="PROSITE" id="PS50808"/>
    </source>
</evidence>
<feature type="region of interest" description="Disordered" evidence="10">
    <location>
        <begin position="428"/>
        <end position="477"/>
    </location>
</feature>
<feature type="region of interest" description="Disordered" evidence="10">
    <location>
        <begin position="211"/>
        <end position="279"/>
    </location>
</feature>
<dbReference type="SMART" id="SM00614">
    <property type="entry name" value="ZnF_BED"/>
    <property type="match status" value="1"/>
</dbReference>
<proteinExistence type="predicted"/>
<keyword evidence="4" id="KW-0862">Zinc</keyword>
<feature type="domain" description="BED-type" evidence="11">
    <location>
        <begin position="158"/>
        <end position="217"/>
    </location>
</feature>
<dbReference type="GO" id="GO:0009791">
    <property type="term" value="P:post-embryonic development"/>
    <property type="evidence" value="ECO:0007669"/>
    <property type="project" value="UniProtKB-ARBA"/>
</dbReference>
<feature type="compositionally biased region" description="Low complexity" evidence="10">
    <location>
        <begin position="431"/>
        <end position="460"/>
    </location>
</feature>
<evidence type="ECO:0000256" key="3">
    <source>
        <dbReference type="ARBA" id="ARBA00022771"/>
    </source>
</evidence>
<feature type="compositionally biased region" description="Polar residues" evidence="10">
    <location>
        <begin position="140"/>
        <end position="152"/>
    </location>
</feature>
<gene>
    <name evidence="12" type="ORF">CRM22_010741</name>
</gene>
<dbReference type="InterPro" id="IPR052035">
    <property type="entry name" value="ZnF_BED_domain_contain"/>
</dbReference>
<evidence type="ECO:0000256" key="5">
    <source>
        <dbReference type="ARBA" id="ARBA00023015"/>
    </source>
</evidence>
<dbReference type="Pfam" id="PF02892">
    <property type="entry name" value="zf-BED"/>
    <property type="match status" value="1"/>
</dbReference>
<dbReference type="OrthoDB" id="1607513at2759"/>
<evidence type="ECO:0000256" key="6">
    <source>
        <dbReference type="ARBA" id="ARBA00023125"/>
    </source>
</evidence>
<keyword evidence="8" id="KW-0539">Nucleus</keyword>
<dbReference type="GO" id="GO:0003677">
    <property type="term" value="F:DNA binding"/>
    <property type="evidence" value="ECO:0007669"/>
    <property type="project" value="UniProtKB-KW"/>
</dbReference>
<keyword evidence="3 9" id="KW-0863">Zinc-finger</keyword>
<feature type="region of interest" description="Disordered" evidence="10">
    <location>
        <begin position="135"/>
        <end position="154"/>
    </location>
</feature>
<keyword evidence="7" id="KW-0804">Transcription</keyword>
<name>A0A4S2KNY6_OPIFE</name>
<evidence type="ECO:0000256" key="2">
    <source>
        <dbReference type="ARBA" id="ARBA00022723"/>
    </source>
</evidence>
<accession>A0A4S2KNY6</accession>
<feature type="region of interest" description="Disordered" evidence="10">
    <location>
        <begin position="1355"/>
        <end position="1380"/>
    </location>
</feature>
<feature type="compositionally biased region" description="Basic and acidic residues" evidence="10">
    <location>
        <begin position="211"/>
        <end position="221"/>
    </location>
</feature>
<dbReference type="GO" id="GO:0008270">
    <property type="term" value="F:zinc ion binding"/>
    <property type="evidence" value="ECO:0007669"/>
    <property type="project" value="UniProtKB-KW"/>
</dbReference>
<dbReference type="SUPFAM" id="SSF81995">
    <property type="entry name" value="beta-sandwich domain of Sec23/24"/>
    <property type="match status" value="1"/>
</dbReference>
<dbReference type="GO" id="GO:0046983">
    <property type="term" value="F:protein dimerization activity"/>
    <property type="evidence" value="ECO:0007669"/>
    <property type="project" value="InterPro"/>
</dbReference>
<dbReference type="Pfam" id="PF05699">
    <property type="entry name" value="Dimer_Tnp_hAT"/>
    <property type="match status" value="1"/>
</dbReference>
<dbReference type="SUPFAM" id="SSF53098">
    <property type="entry name" value="Ribonuclease H-like"/>
    <property type="match status" value="1"/>
</dbReference>
<keyword evidence="2" id="KW-0479">Metal-binding</keyword>
<evidence type="ECO:0000256" key="4">
    <source>
        <dbReference type="ARBA" id="ARBA00022833"/>
    </source>
</evidence>
<feature type="compositionally biased region" description="Polar residues" evidence="10">
    <location>
        <begin position="799"/>
        <end position="808"/>
    </location>
</feature>
<evidence type="ECO:0000256" key="10">
    <source>
        <dbReference type="SAM" id="MobiDB-lite"/>
    </source>
</evidence>
<feature type="compositionally biased region" description="Polar residues" evidence="10">
    <location>
        <begin position="1355"/>
        <end position="1366"/>
    </location>
</feature>
<keyword evidence="5" id="KW-0805">Transcription regulation</keyword>
<dbReference type="InterPro" id="IPR008906">
    <property type="entry name" value="HATC_C_dom"/>
</dbReference>
<sequence>MMEPQVLPTSLRSPCGVSTVNDFQIESEALLDSEKDRSGASGVQELYICSSPGADDDDEADNESHSSPDFPFYKARSECSKSVDQENLEPRELQTTEFDHDSSLSKETTLESMKINCTEDVESLPDRALKVTIKTASRGAEQSSRGPKTATGTPKACAKKSFVWKYFHHPELASGITDRSRTQCILCDSQLAFNASGTTTTMLNHLKSRHGDIAEQEELQRRVSRPKGGNTRHLVADNRSSNEETDQLDSQGDLQRISLSGNRHSRSPVGQRGRPPVAVRRQKLTKNPEAMDYLNQTSALQGCQLKSDGGSMFPLGSYAALTEQQHRALINEMLFSAESLSALGKESIVGANGSDQRKEVGTLLPGMNLVGVGGHKFDAVTDAALSCAANKMFSTPLFPRNSLLNAVSAFSNGTFGIPLPGQINCPAAQELSPSSSSGLGVSVSSPVEPTTTSASPTNSTDNRSVTSPTHQSHRFSQANQSIPFHKLSLIHEARPITNGHATDIVSTRNCPVSSPVATTSNSFGMIGRDGVINCPSGLQSQANSGNVASPADLASSFGSFMNFFPALSNGQNPTMFQCNESDLLTQQQKQQHQQQQHQQWLQAWLASFTNGKLINHPASFIDPASVLNLLTNSAGSNVSSIGPLTTNNEVHTSSNLSLPVGSLVDPLQSPSQVTRSLLDGLNQWTSTSQVTPNMNTSGLTIASLMTSHSSPTLNQSQAQHHLQSSSRLSSEPQSIFPTVSLEHMVSKSPTPVKYNSMSGNSVNLGVSMNSLDLSTNNGFRPRSGSPRVPTLDDEEIKTGQASEAGSASTKRKRARPNYISPHCEAKRRVLEHVGSTDIEDTEATDMTNKPTEHLLVIPEVSRASSRAKQVEKPISKPERNEVTQTTFLHNLIRYLVKDMQPPEVVEGEGFKSMIGFLTGCQLPSAEGLRAELLPRLVKEARENTVLRLTAHSEAYSVSLDQGKTNQNVESGSSEDNLQAMAFSVEIWPSTSRARMDTVEDIKFAQGTAVHANLEVHRSSLRSSSLQSHVYDSIKVTDYEDLATALKNCCDQIRPTQNAEKFKSYDWAIPLVTNQVPLIQTIHTKSTEIQTDICEIAGREFLLIPCFVSQMIRAVMAGLNLAGVQRVLRRTKRGLQRTNEELPDSACYPNQNDEKTSAEDRNECLPNNNSIGQDQVADNAAQPSSNEEDILENFQAESVCSSWAQAYHLIQSACDAAVPTLTSNDIRVLQELRRVLELLNQTLELIHRRDLVLTASMMEPLLQNLCQAHLASAEELSQDNSEDQSRGRYVVEQFKSIIRESLMQAYPEDAAVRETLHLASLLDPRFKDHSEGQKPSVVSLLREKLEAVPTSIDCTSKQQSFSSTDPSPISAGGKTTKPSSDTTGLRTVFGLQCFARTSLSEVDRYLREEPLGLEENPFAWWSEKVNTYPRLAILANYYLTIPLTSFAVGRLTSLGSLWQEKPNESHLYEPKDGLGLPNIVDPLGRNRVRIAEDDQATYNFLWHNLDKINEV</sequence>
<dbReference type="PROSITE" id="PS50808">
    <property type="entry name" value="ZF_BED"/>
    <property type="match status" value="1"/>
</dbReference>
<comment type="caution">
    <text evidence="12">The sequence shown here is derived from an EMBL/GenBank/DDBJ whole genome shotgun (WGS) entry which is preliminary data.</text>
</comment>
<feature type="region of interest" description="Disordered" evidence="10">
    <location>
        <begin position="83"/>
        <end position="102"/>
    </location>
</feature>
<feature type="compositionally biased region" description="Basic and acidic residues" evidence="10">
    <location>
        <begin position="1151"/>
        <end position="1162"/>
    </location>
</feature>
<dbReference type="SUPFAM" id="SSF57667">
    <property type="entry name" value="beta-beta-alpha zinc fingers"/>
    <property type="match status" value="1"/>
</dbReference>
<reference evidence="12 13" key="1">
    <citation type="journal article" date="2019" name="BMC Genomics">
        <title>New insights from Opisthorchis felineus genome: update on genomics of the epidemiologically important liver flukes.</title>
        <authorList>
            <person name="Ershov N.I."/>
            <person name="Mordvinov V.A."/>
            <person name="Prokhortchouk E.B."/>
            <person name="Pakharukova M.Y."/>
            <person name="Gunbin K.V."/>
            <person name="Ustyantsev K."/>
            <person name="Genaev M.A."/>
            <person name="Blinov A.G."/>
            <person name="Mazur A."/>
            <person name="Boulygina E."/>
            <person name="Tsygankova S."/>
            <person name="Khrameeva E."/>
            <person name="Chekanov N."/>
            <person name="Fan G."/>
            <person name="Xiao A."/>
            <person name="Zhang H."/>
            <person name="Xu X."/>
            <person name="Yang H."/>
            <person name="Solovyev V."/>
            <person name="Lee S.M."/>
            <person name="Liu X."/>
            <person name="Afonnikov D.A."/>
            <person name="Skryabin K.G."/>
        </authorList>
    </citation>
    <scope>NUCLEOTIDE SEQUENCE [LARGE SCALE GENOMIC DNA]</scope>
    <source>
        <strain evidence="12">AK-0245</strain>
        <tissue evidence="12">Whole organism</tissue>
    </source>
</reference>
<dbReference type="GO" id="GO:0005634">
    <property type="term" value="C:nucleus"/>
    <property type="evidence" value="ECO:0007669"/>
    <property type="project" value="UniProtKB-SubCell"/>
</dbReference>
<evidence type="ECO:0000256" key="9">
    <source>
        <dbReference type="PROSITE-ProRule" id="PRU00027"/>
    </source>
</evidence>
<keyword evidence="13" id="KW-1185">Reference proteome</keyword>
<protein>
    <recommendedName>
        <fullName evidence="11">BED-type domain-containing protein</fullName>
    </recommendedName>
</protein>
<evidence type="ECO:0000256" key="7">
    <source>
        <dbReference type="ARBA" id="ARBA00023163"/>
    </source>
</evidence>
<dbReference type="InterPro" id="IPR003656">
    <property type="entry name" value="Znf_BED"/>
</dbReference>
<evidence type="ECO:0000256" key="1">
    <source>
        <dbReference type="ARBA" id="ARBA00004123"/>
    </source>
</evidence>
<dbReference type="EMBL" id="SJOL01010424">
    <property type="protein sequence ID" value="TGZ51513.1"/>
    <property type="molecule type" value="Genomic_DNA"/>
</dbReference>
<feature type="compositionally biased region" description="Polar residues" evidence="10">
    <location>
        <begin position="461"/>
        <end position="477"/>
    </location>
</feature>
<evidence type="ECO:0000313" key="12">
    <source>
        <dbReference type="EMBL" id="TGZ51513.1"/>
    </source>
</evidence>
<keyword evidence="6" id="KW-0238">DNA-binding</keyword>
<dbReference type="Proteomes" id="UP000308267">
    <property type="component" value="Unassembled WGS sequence"/>
</dbReference>
<comment type="subcellular location">
    <subcellularLocation>
        <location evidence="1">Nucleus</location>
    </subcellularLocation>
</comment>
<evidence type="ECO:0000256" key="8">
    <source>
        <dbReference type="ARBA" id="ARBA00023242"/>
    </source>
</evidence>
<feature type="region of interest" description="Disordered" evidence="10">
    <location>
        <begin position="33"/>
        <end position="73"/>
    </location>
</feature>
<dbReference type="InterPro" id="IPR012337">
    <property type="entry name" value="RNaseH-like_sf"/>
</dbReference>
<dbReference type="PANTHER" id="PTHR46481">
    <property type="entry name" value="ZINC FINGER BED DOMAIN-CONTAINING PROTEIN 4"/>
    <property type="match status" value="1"/>
</dbReference>
<dbReference type="PANTHER" id="PTHR46481:SF10">
    <property type="entry name" value="ZINC FINGER BED DOMAIN-CONTAINING PROTEIN 39"/>
    <property type="match status" value="1"/>
</dbReference>
<dbReference type="STRING" id="147828.A0A4S2KNY6"/>
<feature type="compositionally biased region" description="Polar residues" evidence="10">
    <location>
        <begin position="248"/>
        <end position="262"/>
    </location>
</feature>
<evidence type="ECO:0000313" key="13">
    <source>
        <dbReference type="Proteomes" id="UP000308267"/>
    </source>
</evidence>
<dbReference type="InterPro" id="IPR036236">
    <property type="entry name" value="Znf_C2H2_sf"/>
</dbReference>